<dbReference type="Pfam" id="PF16561">
    <property type="entry name" value="AMPK1_CBM"/>
    <property type="match status" value="1"/>
</dbReference>
<dbReference type="GeneID" id="62197532"/>
<dbReference type="InterPro" id="IPR050827">
    <property type="entry name" value="CRP1_MDG1_kinase"/>
</dbReference>
<dbReference type="InterPro" id="IPR032640">
    <property type="entry name" value="AMPK1_CBM"/>
</dbReference>
<comment type="similarity">
    <text evidence="1">Belongs to the CRP1/MDG1 family.</text>
</comment>
<dbReference type="AlphaFoldDB" id="A0A875S712"/>
<dbReference type="GO" id="GO:0005737">
    <property type="term" value="C:cytoplasm"/>
    <property type="evidence" value="ECO:0007669"/>
    <property type="project" value="TreeGrafter"/>
</dbReference>
<proteinExistence type="inferred from homology"/>
<accession>A0A875S712</accession>
<dbReference type="Gene3D" id="2.60.40.10">
    <property type="entry name" value="Immunoglobulins"/>
    <property type="match status" value="1"/>
</dbReference>
<dbReference type="GO" id="GO:0007165">
    <property type="term" value="P:signal transduction"/>
    <property type="evidence" value="ECO:0007669"/>
    <property type="project" value="TreeGrafter"/>
</dbReference>
<feature type="compositionally biased region" description="Polar residues" evidence="2">
    <location>
        <begin position="168"/>
        <end position="182"/>
    </location>
</feature>
<evidence type="ECO:0000256" key="1">
    <source>
        <dbReference type="ARBA" id="ARBA00038216"/>
    </source>
</evidence>
<evidence type="ECO:0000256" key="2">
    <source>
        <dbReference type="SAM" id="MobiDB-lite"/>
    </source>
</evidence>
<protein>
    <recommendedName>
        <fullName evidence="3">AMP-activated protein kinase glycogen-binding domain-containing protein</fullName>
    </recommendedName>
</protein>
<gene>
    <name evidence="4" type="ORF">FOA43_004132</name>
</gene>
<dbReference type="PANTHER" id="PTHR10343:SF81">
    <property type="entry name" value="CRUCIFORM DNA-RECOGNIZING PROTEIN 1-RELATED"/>
    <property type="match status" value="1"/>
</dbReference>
<dbReference type="KEGG" id="bnn:FOA43_004132"/>
<dbReference type="GO" id="GO:0019901">
    <property type="term" value="F:protein kinase binding"/>
    <property type="evidence" value="ECO:0007669"/>
    <property type="project" value="TreeGrafter"/>
</dbReference>
<dbReference type="Proteomes" id="UP000662931">
    <property type="component" value="Chromosome 4"/>
</dbReference>
<sequence length="197" mass="21843">MVKHTFEWSPSATQPNEVFLAGSFDEWNSRYKLDRDDSSVPYKITMDLPCQKIYYKFIVDGTWLTSTGDKEEVDSSGINNNVVYPEEILSSDDDGVSEYTSISYPTSCDDTGAMQHKISSICDNLIQVNEEDLSSSVQITIKDDNSVITKNESHGPGISTPRLDRNKGSSAQQNSTTPITSASTRGFLSKLRTLFAT</sequence>
<dbReference type="GO" id="GO:0031588">
    <property type="term" value="C:nucleotide-activated protein kinase complex"/>
    <property type="evidence" value="ECO:0007669"/>
    <property type="project" value="TreeGrafter"/>
</dbReference>
<reference evidence="4" key="1">
    <citation type="submission" date="2020-10" db="EMBL/GenBank/DDBJ databases">
        <authorList>
            <person name="Roach M.J.R."/>
        </authorList>
    </citation>
    <scope>NUCLEOTIDE SEQUENCE</scope>
    <source>
        <strain evidence="4">CBS 1945</strain>
    </source>
</reference>
<evidence type="ECO:0000313" key="4">
    <source>
        <dbReference type="EMBL" id="QPG76738.1"/>
    </source>
</evidence>
<evidence type="ECO:0000259" key="3">
    <source>
        <dbReference type="Pfam" id="PF16561"/>
    </source>
</evidence>
<organism evidence="4 5">
    <name type="scientific">Eeniella nana</name>
    <name type="common">Yeast</name>
    <name type="synonym">Brettanomyces nanus</name>
    <dbReference type="NCBI Taxonomy" id="13502"/>
    <lineage>
        <taxon>Eukaryota</taxon>
        <taxon>Fungi</taxon>
        <taxon>Dikarya</taxon>
        <taxon>Ascomycota</taxon>
        <taxon>Saccharomycotina</taxon>
        <taxon>Pichiomycetes</taxon>
        <taxon>Pichiales</taxon>
        <taxon>Pichiaceae</taxon>
        <taxon>Brettanomyces</taxon>
    </lineage>
</organism>
<dbReference type="SUPFAM" id="SSF81296">
    <property type="entry name" value="E set domains"/>
    <property type="match status" value="1"/>
</dbReference>
<dbReference type="InterPro" id="IPR014756">
    <property type="entry name" value="Ig_E-set"/>
</dbReference>
<feature type="domain" description="AMP-activated protein kinase glycogen-binding" evidence="3">
    <location>
        <begin position="4"/>
        <end position="83"/>
    </location>
</feature>
<name>A0A875S712_EENNA</name>
<dbReference type="GO" id="GO:0005634">
    <property type="term" value="C:nucleus"/>
    <property type="evidence" value="ECO:0007669"/>
    <property type="project" value="TreeGrafter"/>
</dbReference>
<dbReference type="CDD" id="cd02859">
    <property type="entry name" value="E_set_AMPKbeta_like_N"/>
    <property type="match status" value="1"/>
</dbReference>
<evidence type="ECO:0000313" key="5">
    <source>
        <dbReference type="Proteomes" id="UP000662931"/>
    </source>
</evidence>
<dbReference type="EMBL" id="CP064815">
    <property type="protein sequence ID" value="QPG76738.1"/>
    <property type="molecule type" value="Genomic_DNA"/>
</dbReference>
<feature type="region of interest" description="Disordered" evidence="2">
    <location>
        <begin position="147"/>
        <end position="182"/>
    </location>
</feature>
<dbReference type="OrthoDB" id="5976022at2759"/>
<dbReference type="PANTHER" id="PTHR10343">
    <property type="entry name" value="5'-AMP-ACTIVATED PROTEIN KINASE , BETA SUBUNIT"/>
    <property type="match status" value="1"/>
</dbReference>
<keyword evidence="5" id="KW-1185">Reference proteome</keyword>
<dbReference type="RefSeq" id="XP_038780303.1">
    <property type="nucleotide sequence ID" value="XM_038924375.1"/>
</dbReference>
<dbReference type="InterPro" id="IPR013783">
    <property type="entry name" value="Ig-like_fold"/>
</dbReference>